<reference evidence="2 3" key="1">
    <citation type="submission" date="2016-10" db="EMBL/GenBank/DDBJ databases">
        <authorList>
            <person name="de Groot N.N."/>
        </authorList>
    </citation>
    <scope>NUCLEOTIDE SEQUENCE [LARGE SCALE GENOMIC DNA]</scope>
    <source>
        <strain evidence="2 3">DSM 29433</strain>
    </source>
</reference>
<evidence type="ECO:0000313" key="3">
    <source>
        <dbReference type="Proteomes" id="UP000198926"/>
    </source>
</evidence>
<keyword evidence="1" id="KW-0812">Transmembrane</keyword>
<dbReference type="AlphaFoldDB" id="A0A1I6LD10"/>
<evidence type="ECO:0000313" key="2">
    <source>
        <dbReference type="EMBL" id="SFS01356.1"/>
    </source>
</evidence>
<feature type="transmembrane region" description="Helical" evidence="1">
    <location>
        <begin position="7"/>
        <end position="26"/>
    </location>
</feature>
<evidence type="ECO:0000256" key="1">
    <source>
        <dbReference type="SAM" id="Phobius"/>
    </source>
</evidence>
<proteinExistence type="predicted"/>
<dbReference type="Proteomes" id="UP000198926">
    <property type="component" value="Unassembled WGS sequence"/>
</dbReference>
<keyword evidence="1" id="KW-0472">Membrane</keyword>
<keyword evidence="3" id="KW-1185">Reference proteome</keyword>
<protein>
    <submittedName>
        <fullName evidence="2">Uncharacterized protein</fullName>
    </submittedName>
</protein>
<dbReference type="STRING" id="1123755.SAMN05444714_0408"/>
<organism evidence="2 3">
    <name type="scientific">Yoonia litorea</name>
    <dbReference type="NCBI Taxonomy" id="1123755"/>
    <lineage>
        <taxon>Bacteria</taxon>
        <taxon>Pseudomonadati</taxon>
        <taxon>Pseudomonadota</taxon>
        <taxon>Alphaproteobacteria</taxon>
        <taxon>Rhodobacterales</taxon>
        <taxon>Paracoccaceae</taxon>
        <taxon>Yoonia</taxon>
    </lineage>
</organism>
<dbReference type="RefSeq" id="WP_090203348.1">
    <property type="nucleotide sequence ID" value="NZ_FOZM01000001.1"/>
</dbReference>
<keyword evidence="1" id="KW-1133">Transmembrane helix</keyword>
<sequence>MSNRQVLLLIAAFVALTLGSFIWYIATWDADERVGHTSGHAPIFILAQKLPPEASAFSTGANA</sequence>
<accession>A0A1I6LD10</accession>
<dbReference type="OrthoDB" id="7871412at2"/>
<gene>
    <name evidence="2" type="ORF">SAMN05444714_0408</name>
</gene>
<name>A0A1I6LD10_9RHOB</name>
<dbReference type="EMBL" id="FOZM01000001">
    <property type="protein sequence ID" value="SFS01356.1"/>
    <property type="molecule type" value="Genomic_DNA"/>
</dbReference>